<reference evidence="8" key="1">
    <citation type="submission" date="2025-08" db="UniProtKB">
        <authorList>
            <consortium name="RefSeq"/>
        </authorList>
    </citation>
    <scope>IDENTIFICATION</scope>
</reference>
<keyword evidence="6" id="KW-1133">Transmembrane helix</keyword>
<feature type="transmembrane region" description="Helical" evidence="6">
    <location>
        <begin position="228"/>
        <end position="247"/>
    </location>
</feature>
<protein>
    <submittedName>
        <fullName evidence="8">Ethanolaminephosphotransferase 1-like isoform X1</fullName>
    </submittedName>
</protein>
<dbReference type="InterPro" id="IPR014472">
    <property type="entry name" value="CHOPT"/>
</dbReference>
<feature type="transmembrane region" description="Helical" evidence="6">
    <location>
        <begin position="267"/>
        <end position="283"/>
    </location>
</feature>
<feature type="transmembrane region" description="Helical" evidence="6">
    <location>
        <begin position="53"/>
        <end position="72"/>
    </location>
</feature>
<dbReference type="GO" id="GO:0005789">
    <property type="term" value="C:endoplasmic reticulum membrane"/>
    <property type="evidence" value="ECO:0007669"/>
    <property type="project" value="TreeGrafter"/>
</dbReference>
<dbReference type="Gene3D" id="1.20.120.1760">
    <property type="match status" value="1"/>
</dbReference>
<dbReference type="GeneID" id="105363969"/>
<keyword evidence="6" id="KW-0812">Transmembrane</keyword>
<dbReference type="Proteomes" id="UP000695007">
    <property type="component" value="Unplaced"/>
</dbReference>
<proteinExistence type="inferred from homology"/>
<evidence type="ECO:0000256" key="2">
    <source>
        <dbReference type="ARBA" id="ARBA00010441"/>
    </source>
</evidence>
<dbReference type="PROSITE" id="PS00379">
    <property type="entry name" value="CDP_ALCOHOL_P_TRANSF"/>
    <property type="match status" value="1"/>
</dbReference>
<dbReference type="InterPro" id="IPR000462">
    <property type="entry name" value="CDP-OH_P_trans"/>
</dbReference>
<evidence type="ECO:0000256" key="1">
    <source>
        <dbReference type="ARBA" id="ARBA00004370"/>
    </source>
</evidence>
<feature type="transmembrane region" description="Helical" evidence="6">
    <location>
        <begin position="295"/>
        <end position="313"/>
    </location>
</feature>
<keyword evidence="7" id="KW-1185">Reference proteome</keyword>
<evidence type="ECO:0000256" key="4">
    <source>
        <dbReference type="ARBA" id="ARBA00023136"/>
    </source>
</evidence>
<comment type="similarity">
    <text evidence="2 5">Belongs to the CDP-alcohol phosphatidyltransferase class-I family.</text>
</comment>
<evidence type="ECO:0000313" key="8">
    <source>
        <dbReference type="RefSeq" id="XP_011500095.1"/>
    </source>
</evidence>
<keyword evidence="3 5" id="KW-0808">Transferase</keyword>
<dbReference type="RefSeq" id="XP_011500095.1">
    <property type="nucleotide sequence ID" value="XM_011501793.1"/>
</dbReference>
<evidence type="ECO:0000256" key="3">
    <source>
        <dbReference type="ARBA" id="ARBA00022679"/>
    </source>
</evidence>
<evidence type="ECO:0000256" key="5">
    <source>
        <dbReference type="RuleBase" id="RU003750"/>
    </source>
</evidence>
<sequence length="398" mass="45427">MILEMEYLSQEHLSGFENYKYNSLDTSPLSLYVMHPFWDRVIQYCPKWVAPNALTYAGFLFTVVNFIMFAMYDYYFFASSDDHPQYPAIPKWFFAMAAFNIFMAYTLDGIDGKQARRTQTSGPLGELFDHGLDSWTAVLITSCIYSVFGRTEHSVSPLRMYFILWNVFVNFYLSHWEKYNTGVLFLPWGYDVSMVATIVVFVLTSVAGHSAWKFDLPGGISAGSMFEMLLYVSALVSNLPVVLWNIYKSYRDKTGKMRTLPEALRPLIPLTILFAIATTWVMHSPNKIIDQDPRIIYFAIGTVFSNICCRLIVAQMSNTRCEILPWILLPVFCTACLAYLLPSLDLQLLYLLAAIALATHVHYGSCVVSIVQSSIRTGSSMRMSIARRMYISCVPVYF</sequence>
<feature type="transmembrane region" description="Helical" evidence="6">
    <location>
        <begin position="188"/>
        <end position="208"/>
    </location>
</feature>
<feature type="transmembrane region" description="Helical" evidence="6">
    <location>
        <begin position="92"/>
        <end position="110"/>
    </location>
</feature>
<name>A0AAJ6YL90_9HYME</name>
<dbReference type="Pfam" id="PF01066">
    <property type="entry name" value="CDP-OH_P_transf"/>
    <property type="match status" value="1"/>
</dbReference>
<gene>
    <name evidence="8" type="primary">LOC105363969</name>
</gene>
<evidence type="ECO:0000313" key="7">
    <source>
        <dbReference type="Proteomes" id="UP000695007"/>
    </source>
</evidence>
<dbReference type="PANTHER" id="PTHR10414">
    <property type="entry name" value="ETHANOLAMINEPHOSPHOTRANSFERASE"/>
    <property type="match status" value="1"/>
</dbReference>
<dbReference type="AlphaFoldDB" id="A0AAJ6YL90"/>
<feature type="transmembrane region" description="Helical" evidence="6">
    <location>
        <begin position="348"/>
        <end position="371"/>
    </location>
</feature>
<organism evidence="7 8">
    <name type="scientific">Ceratosolen solmsi marchali</name>
    <dbReference type="NCBI Taxonomy" id="326594"/>
    <lineage>
        <taxon>Eukaryota</taxon>
        <taxon>Metazoa</taxon>
        <taxon>Ecdysozoa</taxon>
        <taxon>Arthropoda</taxon>
        <taxon>Hexapoda</taxon>
        <taxon>Insecta</taxon>
        <taxon>Pterygota</taxon>
        <taxon>Neoptera</taxon>
        <taxon>Endopterygota</taxon>
        <taxon>Hymenoptera</taxon>
        <taxon>Apocrita</taxon>
        <taxon>Proctotrupomorpha</taxon>
        <taxon>Chalcidoidea</taxon>
        <taxon>Agaonidae</taxon>
        <taxon>Agaoninae</taxon>
        <taxon>Ceratosolen</taxon>
    </lineage>
</organism>
<dbReference type="PIRSF" id="PIRSF015665">
    <property type="entry name" value="CHOPT"/>
    <property type="match status" value="1"/>
</dbReference>
<dbReference type="GO" id="GO:0004307">
    <property type="term" value="F:ethanolaminephosphotransferase activity"/>
    <property type="evidence" value="ECO:0007669"/>
    <property type="project" value="TreeGrafter"/>
</dbReference>
<accession>A0AAJ6YL90</accession>
<dbReference type="InterPro" id="IPR043130">
    <property type="entry name" value="CDP-OH_PTrfase_TM_dom"/>
</dbReference>
<evidence type="ECO:0000256" key="6">
    <source>
        <dbReference type="SAM" id="Phobius"/>
    </source>
</evidence>
<keyword evidence="4 6" id="KW-0472">Membrane</keyword>
<dbReference type="KEGG" id="csol:105363969"/>
<comment type="subcellular location">
    <subcellularLocation>
        <location evidence="1">Membrane</location>
    </subcellularLocation>
</comment>
<feature type="transmembrane region" description="Helical" evidence="6">
    <location>
        <begin position="325"/>
        <end position="342"/>
    </location>
</feature>
<dbReference type="FunFam" id="1.20.120.1760:FF:000016">
    <property type="entry name" value="ethanolaminephosphotransferase 1"/>
    <property type="match status" value="1"/>
</dbReference>
<dbReference type="InterPro" id="IPR048254">
    <property type="entry name" value="CDP_ALCOHOL_P_TRANSF_CS"/>
</dbReference>
<dbReference type="GO" id="GO:0006646">
    <property type="term" value="P:phosphatidylethanolamine biosynthetic process"/>
    <property type="evidence" value="ECO:0007669"/>
    <property type="project" value="TreeGrafter"/>
</dbReference>
<dbReference type="GO" id="GO:0005794">
    <property type="term" value="C:Golgi apparatus"/>
    <property type="evidence" value="ECO:0007669"/>
    <property type="project" value="TreeGrafter"/>
</dbReference>
<dbReference type="PANTHER" id="PTHR10414:SF71">
    <property type="entry name" value="FI05338P"/>
    <property type="match status" value="1"/>
</dbReference>